<dbReference type="AlphaFoldDB" id="E3T699"/>
<dbReference type="GO" id="GO:0006629">
    <property type="term" value="P:lipid metabolic process"/>
    <property type="evidence" value="ECO:0007669"/>
    <property type="project" value="InterPro"/>
</dbReference>
<organism evidence="3">
    <name type="scientific">uncultured bacterium 89</name>
    <dbReference type="NCBI Taxonomy" id="698393"/>
    <lineage>
        <taxon>Bacteria</taxon>
        <taxon>environmental samples</taxon>
    </lineage>
</organism>
<feature type="transmembrane region" description="Helical" evidence="1">
    <location>
        <begin position="140"/>
        <end position="158"/>
    </location>
</feature>
<dbReference type="PANTHER" id="PTHR36305:SF1">
    <property type="entry name" value="PHOSPHATIDYLGLYCEROPHOSPHATASE A"/>
    <property type="match status" value="1"/>
</dbReference>
<keyword evidence="1" id="KW-0812">Transmembrane</keyword>
<name>E3T699_9BACT</name>
<reference evidence="3" key="1">
    <citation type="submission" date="2009-12" db="EMBL/GenBank/DDBJ databases">
        <authorList>
            <person name="Kielak A."/>
            <person name="van Veen J.A."/>
            <person name="Kowalchuk G.A."/>
        </authorList>
    </citation>
    <scope>NUCLEOTIDE SEQUENCE</scope>
</reference>
<keyword evidence="1" id="KW-0472">Membrane</keyword>
<protein>
    <submittedName>
        <fullName evidence="3">Phosphatidylglycerophosphatase</fullName>
    </submittedName>
</protein>
<dbReference type="PIRSF" id="PIRSF006162">
    <property type="entry name" value="PgpA"/>
    <property type="match status" value="1"/>
</dbReference>
<evidence type="ECO:0000256" key="1">
    <source>
        <dbReference type="SAM" id="Phobius"/>
    </source>
</evidence>
<evidence type="ECO:0000313" key="3">
    <source>
        <dbReference type="EMBL" id="ADC35843.1"/>
    </source>
</evidence>
<dbReference type="InterPro" id="IPR007686">
    <property type="entry name" value="YutG/PgpA"/>
</dbReference>
<sequence>MNGTMKGRAATLIATWFGCGYAPKGPGTAGSIAALAIAWLLVMYAGWGAGHFALLSLAALFPAIWAASETAARLQLKDPGVIVVDEVLGQWIALAGARPMNWKSMLAALALFRLFDIWKPQPVRALESLPGGTGIVMDDVAAGMYAALVLFFAGCFNLY</sequence>
<dbReference type="SUPFAM" id="SSF101307">
    <property type="entry name" value="YutG-like"/>
    <property type="match status" value="1"/>
</dbReference>
<reference evidence="3" key="2">
    <citation type="journal article" date="2010" name="Appl. Environ. Microbiol.">
        <title>Comparative analysis of acidobacterial genomic fragments from terrestrial and aquatic metagenomic libraries, with emphasis on acidobacteria subdivision 6.</title>
        <authorList>
            <person name="Kielak A.M."/>
            <person name="van Veen J.A."/>
            <person name="Kowalchuk G.A."/>
        </authorList>
    </citation>
    <scope>NUCLEOTIDE SEQUENCE</scope>
</reference>
<dbReference type="GO" id="GO:0008962">
    <property type="term" value="F:phosphatidylglycerophosphatase activity"/>
    <property type="evidence" value="ECO:0007669"/>
    <property type="project" value="InterPro"/>
</dbReference>
<keyword evidence="1" id="KW-1133">Transmembrane helix</keyword>
<dbReference type="InterPro" id="IPR036681">
    <property type="entry name" value="PgpA-like_sf"/>
</dbReference>
<dbReference type="EMBL" id="GU260701">
    <property type="protein sequence ID" value="ADC35843.1"/>
    <property type="molecule type" value="Genomic_DNA"/>
</dbReference>
<accession>E3T699</accession>
<dbReference type="CDD" id="cd06971">
    <property type="entry name" value="PgpA"/>
    <property type="match status" value="1"/>
</dbReference>
<feature type="domain" description="YutG/PgpA" evidence="2">
    <location>
        <begin position="12"/>
        <end position="152"/>
    </location>
</feature>
<dbReference type="Pfam" id="PF04608">
    <property type="entry name" value="PgpA"/>
    <property type="match status" value="1"/>
</dbReference>
<proteinExistence type="predicted"/>
<dbReference type="PROSITE" id="PS51257">
    <property type="entry name" value="PROKAR_LIPOPROTEIN"/>
    <property type="match status" value="1"/>
</dbReference>
<evidence type="ECO:0000259" key="2">
    <source>
        <dbReference type="Pfam" id="PF04608"/>
    </source>
</evidence>
<dbReference type="InterPro" id="IPR026037">
    <property type="entry name" value="PgpA"/>
</dbReference>
<dbReference type="PANTHER" id="PTHR36305">
    <property type="entry name" value="PHOSPHATIDYLGLYCEROPHOSPHATASE A"/>
    <property type="match status" value="1"/>
</dbReference>